<reference evidence="2" key="1">
    <citation type="submission" date="2024-05" db="EMBL/GenBank/DDBJ databases">
        <title>Whole genome shotgun sequence of Streptomyces hydrogenans NBRC 13475.</title>
        <authorList>
            <person name="Komaki H."/>
            <person name="Tamura T."/>
        </authorList>
    </citation>
    <scope>NUCLEOTIDE SEQUENCE</scope>
    <source>
        <strain evidence="2">NBRC 13475</strain>
    </source>
</reference>
<name>A0ABQ3PQ63_9ACTN</name>
<feature type="transmembrane region" description="Helical" evidence="1">
    <location>
        <begin position="52"/>
        <end position="71"/>
    </location>
</feature>
<dbReference type="EMBL" id="BNDW01000117">
    <property type="protein sequence ID" value="GHI27163.1"/>
    <property type="molecule type" value="Genomic_DNA"/>
</dbReference>
<protein>
    <submittedName>
        <fullName evidence="2">Uncharacterized protein</fullName>
    </submittedName>
</protein>
<comment type="caution">
    <text evidence="2">The sequence shown here is derived from an EMBL/GenBank/DDBJ whole genome shotgun (WGS) entry which is preliminary data.</text>
</comment>
<accession>A0ABQ3PQ63</accession>
<evidence type="ECO:0000256" key="1">
    <source>
        <dbReference type="SAM" id="Phobius"/>
    </source>
</evidence>
<evidence type="ECO:0000313" key="3">
    <source>
        <dbReference type="Proteomes" id="UP001052739"/>
    </source>
</evidence>
<feature type="transmembrane region" description="Helical" evidence="1">
    <location>
        <begin position="77"/>
        <end position="97"/>
    </location>
</feature>
<keyword evidence="1" id="KW-0472">Membrane</keyword>
<evidence type="ECO:0000313" key="2">
    <source>
        <dbReference type="EMBL" id="GHI27163.1"/>
    </source>
</evidence>
<keyword evidence="1" id="KW-1133">Transmembrane helix</keyword>
<proteinExistence type="predicted"/>
<dbReference type="RefSeq" id="WP_190226670.1">
    <property type="nucleotide sequence ID" value="NZ_BNBS01000240.1"/>
</dbReference>
<feature type="transmembrane region" description="Helical" evidence="1">
    <location>
        <begin position="12"/>
        <end position="31"/>
    </location>
</feature>
<dbReference type="Proteomes" id="UP001052739">
    <property type="component" value="Unassembled WGS sequence"/>
</dbReference>
<feature type="transmembrane region" description="Helical" evidence="1">
    <location>
        <begin position="125"/>
        <end position="146"/>
    </location>
</feature>
<gene>
    <name evidence="2" type="ORF">Shyd_85340</name>
</gene>
<keyword evidence="3" id="KW-1185">Reference proteome</keyword>
<organism evidence="2 3">
    <name type="scientific">Streptomyces hydrogenans</name>
    <dbReference type="NCBI Taxonomy" id="1873719"/>
    <lineage>
        <taxon>Bacteria</taxon>
        <taxon>Bacillati</taxon>
        <taxon>Actinomycetota</taxon>
        <taxon>Actinomycetes</taxon>
        <taxon>Kitasatosporales</taxon>
        <taxon>Streptomycetaceae</taxon>
        <taxon>Streptomyces</taxon>
    </lineage>
</organism>
<keyword evidence="1" id="KW-0812">Transmembrane</keyword>
<sequence>MLFSVPDQAWWWIAAAATVAAVITFVVLPPEPDEMPEAVRAAVERNRRIGKWGAYLGVPVFCAIAGLTALIRPEPAPVVLFLYSVAAGSMPIALLPIRRRMYRHYFAQLQTPGSKIALDRLSATWLYSVLGTAVLASTAAVMSATYGPRGL</sequence>